<organism evidence="7 11">
    <name type="scientific">Bacillus toyonensis</name>
    <dbReference type="NCBI Taxonomy" id="155322"/>
    <lineage>
        <taxon>Bacteria</taxon>
        <taxon>Bacillati</taxon>
        <taxon>Bacillota</taxon>
        <taxon>Bacilli</taxon>
        <taxon>Bacillales</taxon>
        <taxon>Bacillaceae</taxon>
        <taxon>Bacillus</taxon>
        <taxon>Bacillus cereus group</taxon>
    </lineage>
</organism>
<dbReference type="Pfam" id="PF00126">
    <property type="entry name" value="HTH_1"/>
    <property type="match status" value="1"/>
</dbReference>
<gene>
    <name evidence="8" type="ORF">COF62_25975</name>
    <name evidence="7" type="ORF">CON73_12305</name>
    <name evidence="9" type="ORF">GPA05_12800</name>
</gene>
<evidence type="ECO:0000313" key="10">
    <source>
        <dbReference type="Proteomes" id="UP000224044"/>
    </source>
</evidence>
<dbReference type="CDD" id="cd08414">
    <property type="entry name" value="PBP2_LTTR_aromatics_like"/>
    <property type="match status" value="1"/>
</dbReference>
<reference evidence="10 11" key="1">
    <citation type="submission" date="2017-09" db="EMBL/GenBank/DDBJ databases">
        <title>Large-scale bioinformatics analysis of Bacillus genomes uncovers conserved roles of natural products in bacterial physiology.</title>
        <authorList>
            <consortium name="Agbiome Team Llc"/>
            <person name="Bleich R.M."/>
            <person name="Grubbs K.J."/>
            <person name="Santa Maria K.C."/>
            <person name="Allen S.E."/>
            <person name="Farag S."/>
            <person name="Shank E.A."/>
            <person name="Bowers A."/>
        </authorList>
    </citation>
    <scope>NUCLEOTIDE SEQUENCE [LARGE SCALE GENOMIC DNA]</scope>
    <source>
        <strain evidence="8 10">AFS042148</strain>
        <strain evidence="7 11">AFS094862</strain>
    </source>
</reference>
<dbReference type="Gene3D" id="3.40.190.10">
    <property type="entry name" value="Periplasmic binding protein-like II"/>
    <property type="match status" value="2"/>
</dbReference>
<evidence type="ECO:0000313" key="9">
    <source>
        <dbReference type="EMBL" id="QHA17851.1"/>
    </source>
</evidence>
<evidence type="ECO:0000256" key="1">
    <source>
        <dbReference type="ARBA" id="ARBA00009437"/>
    </source>
</evidence>
<evidence type="ECO:0000313" key="12">
    <source>
        <dbReference type="Proteomes" id="UP000440820"/>
    </source>
</evidence>
<evidence type="ECO:0000256" key="3">
    <source>
        <dbReference type="ARBA" id="ARBA00023015"/>
    </source>
</evidence>
<protein>
    <recommendedName>
        <fullName evidence="2">HTH-type transcriptional regulator CzcR</fullName>
    </recommendedName>
</protein>
<evidence type="ECO:0000256" key="2">
    <source>
        <dbReference type="ARBA" id="ARBA00018718"/>
    </source>
</evidence>
<reference evidence="9 12" key="2">
    <citation type="submission" date="2019-12" db="EMBL/GenBank/DDBJ databases">
        <title>Bacillus toyonensis BV-17 genome.</title>
        <authorList>
            <person name="Chen J."/>
        </authorList>
    </citation>
    <scope>NUCLEOTIDE SEQUENCE [LARGE SCALE GENOMIC DNA]</scope>
    <source>
        <strain evidence="9 12">BV-17</strain>
    </source>
</reference>
<dbReference type="SUPFAM" id="SSF46785">
    <property type="entry name" value="Winged helix' DNA-binding domain"/>
    <property type="match status" value="1"/>
</dbReference>
<dbReference type="PANTHER" id="PTHR30346:SF0">
    <property type="entry name" value="HCA OPERON TRANSCRIPTIONAL ACTIVATOR HCAR"/>
    <property type="match status" value="1"/>
</dbReference>
<dbReference type="Gene3D" id="1.10.10.10">
    <property type="entry name" value="Winged helix-like DNA-binding domain superfamily/Winged helix DNA-binding domain"/>
    <property type="match status" value="1"/>
</dbReference>
<accession>A0A2B4YC95</accession>
<evidence type="ECO:0000313" key="8">
    <source>
        <dbReference type="EMBL" id="PHE08038.1"/>
    </source>
</evidence>
<keyword evidence="4" id="KW-0238">DNA-binding</keyword>
<dbReference type="PROSITE" id="PS50931">
    <property type="entry name" value="HTH_LYSR"/>
    <property type="match status" value="1"/>
</dbReference>
<evidence type="ECO:0000256" key="5">
    <source>
        <dbReference type="ARBA" id="ARBA00023163"/>
    </source>
</evidence>
<dbReference type="InterPro" id="IPR036390">
    <property type="entry name" value="WH_DNA-bd_sf"/>
</dbReference>
<evidence type="ECO:0000259" key="6">
    <source>
        <dbReference type="PROSITE" id="PS50931"/>
    </source>
</evidence>
<dbReference type="Proteomes" id="UP000224044">
    <property type="component" value="Unassembled WGS sequence"/>
</dbReference>
<keyword evidence="12" id="KW-1185">Reference proteome</keyword>
<evidence type="ECO:0000313" key="11">
    <source>
        <dbReference type="Proteomes" id="UP000225320"/>
    </source>
</evidence>
<keyword evidence="3" id="KW-0805">Transcription regulation</keyword>
<dbReference type="EMBL" id="NUSY01000039">
    <property type="protein sequence ID" value="PHE08038.1"/>
    <property type="molecule type" value="Genomic_DNA"/>
</dbReference>
<proteinExistence type="inferred from homology"/>
<comment type="similarity">
    <text evidence="1">Belongs to the LysR transcriptional regulatory family.</text>
</comment>
<dbReference type="InterPro" id="IPR000847">
    <property type="entry name" value="LysR_HTH_N"/>
</dbReference>
<dbReference type="SUPFAM" id="SSF53850">
    <property type="entry name" value="Periplasmic binding protein-like II"/>
    <property type="match status" value="1"/>
</dbReference>
<dbReference type="AlphaFoldDB" id="A0A2B4YC95"/>
<dbReference type="Pfam" id="PF03466">
    <property type="entry name" value="LysR_substrate"/>
    <property type="match status" value="1"/>
</dbReference>
<dbReference type="Proteomes" id="UP000440820">
    <property type="component" value="Chromosome"/>
</dbReference>
<dbReference type="FunFam" id="1.10.10.10:FF:000001">
    <property type="entry name" value="LysR family transcriptional regulator"/>
    <property type="match status" value="1"/>
</dbReference>
<dbReference type="EMBL" id="NVOI01000038">
    <property type="protein sequence ID" value="PGG92555.1"/>
    <property type="molecule type" value="Genomic_DNA"/>
</dbReference>
<dbReference type="PRINTS" id="PR00039">
    <property type="entry name" value="HTHLYSR"/>
</dbReference>
<feature type="domain" description="HTH lysR-type" evidence="6">
    <location>
        <begin position="9"/>
        <end position="66"/>
    </location>
</feature>
<sequence length="307" mass="35487">MLIIGGIAIDIRKMRYFITVAEELNFSRAAERLMMAQPPLSQEIRKLEDELGVQLFYRTKRMVELTDAGKIFLEGARQTLLQVDRTIKETQLADEGKIGHLIIGFVDSTETVINVLKKFRERFPKIKLILREMTTDQQIKALYEKQIHIGFIRSKQNNEILTSEVCSVEYLKLVLHEEHPFVMLRNIPIKSLVDEPFILFPRHFGTNFYDVIISYFWEHGVSLNIVQEAIQMQTIVNLVAAGMGISVVPSSVESYKKPGVTYKEIQENTPKINLYAGWRLDEQSVVLENFLIVVREVYTTSQCECKR</sequence>
<dbReference type="InterPro" id="IPR036388">
    <property type="entry name" value="WH-like_DNA-bd_sf"/>
</dbReference>
<name>A0A2B4YC95_9BACI</name>
<dbReference type="PANTHER" id="PTHR30346">
    <property type="entry name" value="TRANSCRIPTIONAL DUAL REGULATOR HCAR-RELATED"/>
    <property type="match status" value="1"/>
</dbReference>
<dbReference type="GO" id="GO:0003700">
    <property type="term" value="F:DNA-binding transcription factor activity"/>
    <property type="evidence" value="ECO:0007669"/>
    <property type="project" value="InterPro"/>
</dbReference>
<dbReference type="GO" id="GO:0032993">
    <property type="term" value="C:protein-DNA complex"/>
    <property type="evidence" value="ECO:0007669"/>
    <property type="project" value="TreeGrafter"/>
</dbReference>
<dbReference type="EMBL" id="CP047044">
    <property type="protein sequence ID" value="QHA17851.1"/>
    <property type="molecule type" value="Genomic_DNA"/>
</dbReference>
<dbReference type="InterPro" id="IPR005119">
    <property type="entry name" value="LysR_subst-bd"/>
</dbReference>
<dbReference type="Proteomes" id="UP000225320">
    <property type="component" value="Unassembled WGS sequence"/>
</dbReference>
<dbReference type="GO" id="GO:0003677">
    <property type="term" value="F:DNA binding"/>
    <property type="evidence" value="ECO:0007669"/>
    <property type="project" value="UniProtKB-KW"/>
</dbReference>
<evidence type="ECO:0000256" key="4">
    <source>
        <dbReference type="ARBA" id="ARBA00023125"/>
    </source>
</evidence>
<evidence type="ECO:0000313" key="7">
    <source>
        <dbReference type="EMBL" id="PGG92555.1"/>
    </source>
</evidence>
<keyword evidence="5" id="KW-0804">Transcription</keyword>